<keyword evidence="4" id="KW-1185">Reference proteome</keyword>
<reference evidence="4" key="1">
    <citation type="journal article" date="2014" name="Proc. Natl. Acad. Sci. U.S.A.">
        <title>Extensive sampling of basidiomycete genomes demonstrates inadequacy of the white-rot/brown-rot paradigm for wood decay fungi.</title>
        <authorList>
            <person name="Riley R."/>
            <person name="Salamov A.A."/>
            <person name="Brown D.W."/>
            <person name="Nagy L.G."/>
            <person name="Floudas D."/>
            <person name="Held B.W."/>
            <person name="Levasseur A."/>
            <person name="Lombard V."/>
            <person name="Morin E."/>
            <person name="Otillar R."/>
            <person name="Lindquist E.A."/>
            <person name="Sun H."/>
            <person name="LaButti K.M."/>
            <person name="Schmutz J."/>
            <person name="Jabbour D."/>
            <person name="Luo H."/>
            <person name="Baker S.E."/>
            <person name="Pisabarro A.G."/>
            <person name="Walton J.D."/>
            <person name="Blanchette R.A."/>
            <person name="Henrissat B."/>
            <person name="Martin F."/>
            <person name="Cullen D."/>
            <person name="Hibbett D.S."/>
            <person name="Grigoriev I.V."/>
        </authorList>
    </citation>
    <scope>NUCLEOTIDE SEQUENCE [LARGE SCALE GENOMIC DNA]</scope>
    <source>
        <strain evidence="4">FD-172 SS1</strain>
    </source>
</reference>
<dbReference type="GO" id="GO:0048018">
    <property type="term" value="F:receptor ligand activity"/>
    <property type="evidence" value="ECO:0007669"/>
    <property type="project" value="TreeGrafter"/>
</dbReference>
<feature type="compositionally biased region" description="Basic residues" evidence="1">
    <location>
        <begin position="59"/>
        <end position="68"/>
    </location>
</feature>
<evidence type="ECO:0000313" key="3">
    <source>
        <dbReference type="EMBL" id="KDQ16762.1"/>
    </source>
</evidence>
<feature type="compositionally biased region" description="Polar residues" evidence="1">
    <location>
        <begin position="854"/>
        <end position="867"/>
    </location>
</feature>
<feature type="region of interest" description="Disordered" evidence="1">
    <location>
        <begin position="28"/>
        <end position="70"/>
    </location>
</feature>
<dbReference type="PANTHER" id="PTHR37458">
    <property type="entry name" value="THISBE"/>
    <property type="match status" value="1"/>
</dbReference>
<dbReference type="InParanoid" id="A0A067MY07"/>
<feature type="region of interest" description="Disordered" evidence="1">
    <location>
        <begin position="853"/>
        <end position="901"/>
    </location>
</feature>
<dbReference type="HOGENOM" id="CLU_341935_0_0_1"/>
<dbReference type="AlphaFoldDB" id="A0A067MY07"/>
<name>A0A067MY07_BOTB1</name>
<evidence type="ECO:0000256" key="1">
    <source>
        <dbReference type="SAM" id="MobiDB-lite"/>
    </source>
</evidence>
<feature type="compositionally biased region" description="Basic residues" evidence="1">
    <location>
        <begin position="869"/>
        <end position="883"/>
    </location>
</feature>
<feature type="region of interest" description="Disordered" evidence="1">
    <location>
        <begin position="730"/>
        <end position="773"/>
    </location>
</feature>
<accession>A0A067MY07</accession>
<feature type="compositionally biased region" description="Low complexity" evidence="1">
    <location>
        <begin position="38"/>
        <end position="58"/>
    </location>
</feature>
<keyword evidence="2" id="KW-0812">Transmembrane</keyword>
<organism evidence="3 4">
    <name type="scientific">Botryobasidium botryosum (strain FD-172 SS1)</name>
    <dbReference type="NCBI Taxonomy" id="930990"/>
    <lineage>
        <taxon>Eukaryota</taxon>
        <taxon>Fungi</taxon>
        <taxon>Dikarya</taxon>
        <taxon>Basidiomycota</taxon>
        <taxon>Agaricomycotina</taxon>
        <taxon>Agaricomycetes</taxon>
        <taxon>Cantharellales</taxon>
        <taxon>Botryobasidiaceae</taxon>
        <taxon>Botryobasidium</taxon>
    </lineage>
</organism>
<proteinExistence type="predicted"/>
<evidence type="ECO:0008006" key="5">
    <source>
        <dbReference type="Google" id="ProtNLM"/>
    </source>
</evidence>
<evidence type="ECO:0000313" key="4">
    <source>
        <dbReference type="Proteomes" id="UP000027195"/>
    </source>
</evidence>
<evidence type="ECO:0000256" key="2">
    <source>
        <dbReference type="SAM" id="Phobius"/>
    </source>
</evidence>
<dbReference type="Proteomes" id="UP000027195">
    <property type="component" value="Unassembled WGS sequence"/>
</dbReference>
<gene>
    <name evidence="3" type="ORF">BOTBODRAFT_621399</name>
</gene>
<dbReference type="PANTHER" id="PTHR37458:SF1">
    <property type="entry name" value="THISBE"/>
    <property type="match status" value="1"/>
</dbReference>
<keyword evidence="2" id="KW-1133">Transmembrane helix</keyword>
<protein>
    <recommendedName>
        <fullName evidence="5">Transmembrane protein</fullName>
    </recommendedName>
</protein>
<dbReference type="GO" id="GO:0005615">
    <property type="term" value="C:extracellular space"/>
    <property type="evidence" value="ECO:0007669"/>
    <property type="project" value="TreeGrafter"/>
</dbReference>
<sequence>MINARDAVVCCVEVAVDSNRHLPTFAPARANHLPATPPRSTTTSTNFDSMNTSNSNNHSGHHRNKNKNHSYIDMKSNINRYGNSYNINIMNNDFDNNNNNNNNSFNNNNRFSNNNRFNNNCYNDNDSFNNSNSYNDNSNFNINNSYNGNGKFNDNNGYNDNKRLAVPPSVQRVRSLAQRHEALKASQRRPSRPSSTTLLSASLLIIWLLYTTIIAWWSPHSQSSVILNNANGSAMMPGGDVALKGDLDAIAGSDVVGVADKFTTAYSFTSEQVYLGETCVDSPLKLALGVNEAGYLDVNVSSASVNGEPNEIEPPTNEIMCYSASVSDAVMDGQKPVDGVFPHKLWERLMQQYVDMLRAGESENAKGPIVEVVFREDINGRIGVGLEFPRSYNSDMAVLTTGSTLCHLFVLQGSGDGIKRGVVEDTFRAMMGWPTLPKASPVHTPSPVFRPASPTTPDGLQWIAQRPKEEVLPLAVVSFAALSGFASLTGGIMLFATLLRVFFWKPRQCLVDQDEGVIDHDEEWRIQRRFEKSKAVEEFEESSAPEPQGEQEGPVDVKVQDMEGLGEKEAAELTMAIELSLGHISLQYDGQPIASSSNTPVKTMSSLSSHPSQGPFPEKFEFSPKCFSTPAPATRRARISVFTDSEVNNSTDTFGTAPVSPSPVRPVLFSLKLDASIPESPARRSYVTPRASPLRPHPLPVIPILADAPKPTSRPVVKLRRFAVFVDPPREEKSVPAEQGQGAHAKNAQQVGQGKENAYPKQTRKMDQGVGGKAPAPLSERFVNIAPALAMAPLSFEVFVEESEKPAKKGSASGRPALVPLATRKLAPVNEEDDLEDTVAATPAKVYQALVKKNANQSTAKTSSALRTPSRKPHGHQQKRVQAKRTLASPSTPVRDMSRRKVVRKIKGSYVLSSPAFHFR</sequence>
<feature type="region of interest" description="Disordered" evidence="1">
    <location>
        <begin position="536"/>
        <end position="555"/>
    </location>
</feature>
<feature type="transmembrane region" description="Helical" evidence="2">
    <location>
        <begin position="198"/>
        <end position="217"/>
    </location>
</feature>
<dbReference type="EMBL" id="KL198026">
    <property type="protein sequence ID" value="KDQ16762.1"/>
    <property type="molecule type" value="Genomic_DNA"/>
</dbReference>
<keyword evidence="2" id="KW-0472">Membrane</keyword>